<dbReference type="Proteomes" id="UP000298347">
    <property type="component" value="Unassembled WGS sequence"/>
</dbReference>
<gene>
    <name evidence="5" type="ORF">E4665_06345</name>
</gene>
<dbReference type="Gene3D" id="3.40.50.720">
    <property type="entry name" value="NAD(P)-binding Rossmann-like Domain"/>
    <property type="match status" value="1"/>
</dbReference>
<protein>
    <submittedName>
        <fullName evidence="5">SDR family NAD(P)-dependent oxidoreductase</fullName>
    </submittedName>
</protein>
<keyword evidence="3" id="KW-0521">NADP</keyword>
<dbReference type="AlphaFoldDB" id="A0A4Z0GRX8"/>
<proteinExistence type="predicted"/>
<reference evidence="5 6" key="1">
    <citation type="journal article" date="2015" name="Int. J. Syst. Evol. Microbiol.">
        <title>Sporolactobacillus shoreae sp. nov. and Sporolactobacillus spathodeae sp. nov., two spore-forming lactic acid bacteria isolated from tree barks in Thailand.</title>
        <authorList>
            <person name="Thamacharoensuk T."/>
            <person name="Kitahara M."/>
            <person name="Ohkuma M."/>
            <person name="Thongchul N."/>
            <person name="Tanasupawat S."/>
        </authorList>
    </citation>
    <scope>NUCLEOTIDE SEQUENCE [LARGE SCALE GENOMIC DNA]</scope>
    <source>
        <strain evidence="5 6">BK92</strain>
    </source>
</reference>
<evidence type="ECO:0000313" key="6">
    <source>
        <dbReference type="Proteomes" id="UP000298347"/>
    </source>
</evidence>
<dbReference type="PRINTS" id="PR00081">
    <property type="entry name" value="GDHRDH"/>
</dbReference>
<dbReference type="GO" id="GO:0005737">
    <property type="term" value="C:cytoplasm"/>
    <property type="evidence" value="ECO:0007669"/>
    <property type="project" value="UniProtKB-SubCell"/>
</dbReference>
<keyword evidence="6" id="KW-1185">Reference proteome</keyword>
<evidence type="ECO:0000256" key="2">
    <source>
        <dbReference type="ARBA" id="ARBA00022490"/>
    </source>
</evidence>
<dbReference type="GO" id="GO:0004757">
    <property type="term" value="F:sepiapterin reductase (NADP+) activity"/>
    <property type="evidence" value="ECO:0007669"/>
    <property type="project" value="TreeGrafter"/>
</dbReference>
<sequence>MEMALVTGVSKGLGYEISNALVERGTEVIGLSRSTNEKVQDLITKGHYSHFPVDLTHVEEIEPLIRRLCQQVVARKPQRLYVVNNAGMVEPIERLGFLDNSLIRRAIHLNLLAPMLINNTLLKELRAEAIELVIVNVTSGAAERPIYGWNVYNATKAAINMHTEVAGIEQENVKGSHKIVAFNPGIMDTDMQGTIRNADEEAFTDIDQFLSFKTNGSLRQPDRIAKALVDLILNENLINGKVYSVNELL</sequence>
<comment type="caution">
    <text evidence="5">The sequence shown here is derived from an EMBL/GenBank/DDBJ whole genome shotgun (WGS) entry which is preliminary data.</text>
</comment>
<dbReference type="SUPFAM" id="SSF51735">
    <property type="entry name" value="NAD(P)-binding Rossmann-fold domains"/>
    <property type="match status" value="1"/>
</dbReference>
<dbReference type="InterPro" id="IPR036291">
    <property type="entry name" value="NAD(P)-bd_dom_sf"/>
</dbReference>
<comment type="subcellular location">
    <subcellularLocation>
        <location evidence="1">Cytoplasm</location>
    </subcellularLocation>
</comment>
<evidence type="ECO:0000313" key="5">
    <source>
        <dbReference type="EMBL" id="TGA98941.1"/>
    </source>
</evidence>
<accession>A0A4Z0GRX8</accession>
<dbReference type="InterPro" id="IPR051721">
    <property type="entry name" value="Biopterin_syn/organic_redct"/>
</dbReference>
<evidence type="ECO:0000256" key="3">
    <source>
        <dbReference type="ARBA" id="ARBA00022857"/>
    </source>
</evidence>
<name>A0A4Z0GRX8_9BACL</name>
<dbReference type="EMBL" id="SRJD01000005">
    <property type="protein sequence ID" value="TGA98941.1"/>
    <property type="molecule type" value="Genomic_DNA"/>
</dbReference>
<keyword evidence="2" id="KW-0963">Cytoplasm</keyword>
<organism evidence="5 6">
    <name type="scientific">Sporolactobacillus shoreae</name>
    <dbReference type="NCBI Taxonomy" id="1465501"/>
    <lineage>
        <taxon>Bacteria</taxon>
        <taxon>Bacillati</taxon>
        <taxon>Bacillota</taxon>
        <taxon>Bacilli</taxon>
        <taxon>Bacillales</taxon>
        <taxon>Sporolactobacillaceae</taxon>
        <taxon>Sporolactobacillus</taxon>
    </lineage>
</organism>
<keyword evidence="4" id="KW-0560">Oxidoreductase</keyword>
<dbReference type="InterPro" id="IPR002347">
    <property type="entry name" value="SDR_fam"/>
</dbReference>
<evidence type="ECO:0000256" key="4">
    <source>
        <dbReference type="ARBA" id="ARBA00023002"/>
    </source>
</evidence>
<dbReference type="PANTHER" id="PTHR44085:SF2">
    <property type="entry name" value="SEPIAPTERIN REDUCTASE"/>
    <property type="match status" value="1"/>
</dbReference>
<dbReference type="GO" id="GO:0006729">
    <property type="term" value="P:tetrahydrobiopterin biosynthetic process"/>
    <property type="evidence" value="ECO:0007669"/>
    <property type="project" value="TreeGrafter"/>
</dbReference>
<evidence type="ECO:0000256" key="1">
    <source>
        <dbReference type="ARBA" id="ARBA00004496"/>
    </source>
</evidence>
<dbReference type="PANTHER" id="PTHR44085">
    <property type="entry name" value="SEPIAPTERIN REDUCTASE"/>
    <property type="match status" value="1"/>
</dbReference>
<dbReference type="OrthoDB" id="9794387at2"/>
<dbReference type="Pfam" id="PF00106">
    <property type="entry name" value="adh_short"/>
    <property type="match status" value="1"/>
</dbReference>